<name>A0A4P2R321_SORCE</name>
<feature type="compositionally biased region" description="Low complexity" evidence="1">
    <location>
        <begin position="497"/>
        <end position="520"/>
    </location>
</feature>
<reference evidence="3 4" key="1">
    <citation type="submission" date="2015-09" db="EMBL/GenBank/DDBJ databases">
        <title>Sorangium comparison.</title>
        <authorList>
            <person name="Zaburannyi N."/>
            <person name="Bunk B."/>
            <person name="Overmann J."/>
            <person name="Mueller R."/>
        </authorList>
    </citation>
    <scope>NUCLEOTIDE SEQUENCE [LARGE SCALE GENOMIC DNA]</scope>
    <source>
        <strain evidence="3 4">So ce836</strain>
    </source>
</reference>
<dbReference type="Gene3D" id="3.30.1490.270">
    <property type="match status" value="1"/>
</dbReference>
<evidence type="ECO:0000313" key="4">
    <source>
        <dbReference type="Proteomes" id="UP000295497"/>
    </source>
</evidence>
<evidence type="ECO:0000313" key="3">
    <source>
        <dbReference type="EMBL" id="AUX36383.1"/>
    </source>
</evidence>
<evidence type="ECO:0000259" key="2">
    <source>
        <dbReference type="Pfam" id="PF14403"/>
    </source>
</evidence>
<feature type="region of interest" description="Disordered" evidence="1">
    <location>
        <begin position="473"/>
        <end position="542"/>
    </location>
</feature>
<dbReference type="SUPFAM" id="SSF56059">
    <property type="entry name" value="Glutathione synthetase ATP-binding domain-like"/>
    <property type="match status" value="1"/>
</dbReference>
<dbReference type="Gene3D" id="3.40.50.11290">
    <property type="match status" value="1"/>
</dbReference>
<feature type="compositionally biased region" description="Pro residues" evidence="1">
    <location>
        <begin position="521"/>
        <end position="542"/>
    </location>
</feature>
<sequence length="542" mass="58959">MLLETPGAGLFAGYAPLPGAYDELFGPDGAPRPEFLRTATLLGALAPNEFARAQQLAELALLNQGVTFSVYADQRGAEKIFPLCLIPRMLSAADWAHMERGLEQRVRALGLFLDDVYGDQRILKDERVPRDLVLGSGQYLKQAHGLRPPGGVRIHIAGVDIIRDPAGTFRVLEDNLRTPSGVSYVLENRLISKRVLPHLLDKARVQRVDHYPARLAETLRSVSPVSPGGTSAVVLTPGPYNSAYFEHSFLARTMGLELVQAPDLFVDQDQVFVRTTRGPRRVHVIYRRIDEAFLDPEAFRPDSLLGVRGLMRAYAAGNVALANAPGNGVADDKAVYPFVPEMIRYYLGEEPILEQVPTYLCMRDDDRRYVLEHLHELVVKAVDEAGGYGMLMGPQSTAAQREEFRARIEATPRRYIAQHRVELSTGPTWDPAARVAVPRRLDLRPYVLTGRDGPWVLPGGLTRVALVAGSYVVNSSQGGGSKDTWVLKGPGDGAERPPSVGAPRPAPGAASNGASSAPTPSSRPPPSRPPPSPPPSDPTEAP</sequence>
<gene>
    <name evidence="3" type="ORF">SOCE836_085900</name>
</gene>
<evidence type="ECO:0000256" key="1">
    <source>
        <dbReference type="SAM" id="MobiDB-lite"/>
    </source>
</evidence>
<dbReference type="PIRSF" id="PIRSF005522">
    <property type="entry name" value="UCP005522"/>
    <property type="match status" value="1"/>
</dbReference>
<dbReference type="Pfam" id="PF14403">
    <property type="entry name" value="CP_ATPgrasp_2"/>
    <property type="match status" value="1"/>
</dbReference>
<dbReference type="PANTHER" id="PTHR34595">
    <property type="entry name" value="BLR5612 PROTEIN"/>
    <property type="match status" value="1"/>
</dbReference>
<dbReference type="InterPro" id="IPR025841">
    <property type="entry name" value="CP_ATPgrasp_2"/>
</dbReference>
<accession>A0A4P2R321</accession>
<dbReference type="PANTHER" id="PTHR34595:SF7">
    <property type="entry name" value="SLL1039 PROTEIN"/>
    <property type="match status" value="1"/>
</dbReference>
<organism evidence="3 4">
    <name type="scientific">Sorangium cellulosum</name>
    <name type="common">Polyangium cellulosum</name>
    <dbReference type="NCBI Taxonomy" id="56"/>
    <lineage>
        <taxon>Bacteria</taxon>
        <taxon>Pseudomonadati</taxon>
        <taxon>Myxococcota</taxon>
        <taxon>Polyangia</taxon>
        <taxon>Polyangiales</taxon>
        <taxon>Polyangiaceae</taxon>
        <taxon>Sorangium</taxon>
    </lineage>
</organism>
<feature type="domain" description="Circularly permuted ATP-grasp type 2" evidence="2">
    <location>
        <begin position="87"/>
        <end position="465"/>
    </location>
</feature>
<dbReference type="AlphaFoldDB" id="A0A4P2R321"/>
<dbReference type="EMBL" id="CP012672">
    <property type="protein sequence ID" value="AUX36383.1"/>
    <property type="molecule type" value="Genomic_DNA"/>
</dbReference>
<dbReference type="InterPro" id="IPR016450">
    <property type="entry name" value="UCP005522"/>
</dbReference>
<proteinExistence type="predicted"/>
<dbReference type="InterPro" id="IPR051680">
    <property type="entry name" value="ATP-dep_Glu-Cys_Ligase-2"/>
</dbReference>
<protein>
    <recommendedName>
        <fullName evidence="2">Circularly permuted ATP-grasp type 2 domain-containing protein</fullName>
    </recommendedName>
</protein>
<dbReference type="Proteomes" id="UP000295497">
    <property type="component" value="Chromosome"/>
</dbReference>